<dbReference type="Pfam" id="PF00561">
    <property type="entry name" value="Abhydrolase_1"/>
    <property type="match status" value="1"/>
</dbReference>
<dbReference type="UniPathway" id="UPA00917"/>
<evidence type="ECO:0000256" key="5">
    <source>
        <dbReference type="ARBA" id="ARBA00023315"/>
    </source>
</evidence>
<dbReference type="EMBL" id="LLXS01000043">
    <property type="protein sequence ID" value="KRG39770.1"/>
    <property type="molecule type" value="Genomic_DNA"/>
</dbReference>
<keyword evidence="9" id="KW-1185">Reference proteome</keyword>
<keyword evidence="3" id="KW-0808">Transferase</keyword>
<dbReference type="SUPFAM" id="SSF53474">
    <property type="entry name" value="alpha/beta-Hydrolases"/>
    <property type="match status" value="1"/>
</dbReference>
<dbReference type="GO" id="GO:0042619">
    <property type="term" value="P:poly-hydroxybutyrate biosynthetic process"/>
    <property type="evidence" value="ECO:0007669"/>
    <property type="project" value="UniProtKB-KW"/>
</dbReference>
<feature type="domain" description="AB hydrolase-1" evidence="7">
    <location>
        <begin position="67"/>
        <end position="330"/>
    </location>
</feature>
<keyword evidence="5" id="KW-0012">Acyltransferase</keyword>
<dbReference type="InterPro" id="IPR051321">
    <property type="entry name" value="PHA/PHB_synthase"/>
</dbReference>
<organism evidence="8 9">
    <name type="scientific">Stenotrophomonas pictorum JCM 9942</name>
    <dbReference type="NCBI Taxonomy" id="1236960"/>
    <lineage>
        <taxon>Bacteria</taxon>
        <taxon>Pseudomonadati</taxon>
        <taxon>Pseudomonadota</taxon>
        <taxon>Gammaproteobacteria</taxon>
        <taxon>Lysobacterales</taxon>
        <taxon>Lysobacteraceae</taxon>
        <taxon>Stenotrophomonas</taxon>
    </lineage>
</organism>
<dbReference type="InterPro" id="IPR029058">
    <property type="entry name" value="AB_hydrolase_fold"/>
</dbReference>
<comment type="pathway">
    <text evidence="1">Biopolymer metabolism; poly-(R)-3-hydroxybutanoate biosynthesis.</text>
</comment>
<proteinExistence type="predicted"/>
<reference evidence="8 9" key="1">
    <citation type="submission" date="2015-10" db="EMBL/GenBank/DDBJ databases">
        <title>Genome sequencing and analysis of members of genus Stenotrophomonas.</title>
        <authorList>
            <person name="Patil P.P."/>
            <person name="Midha S."/>
            <person name="Patil P.B."/>
        </authorList>
    </citation>
    <scope>NUCLEOTIDE SEQUENCE [LARGE SCALE GENOMIC DNA]</scope>
    <source>
        <strain evidence="8 9">JCM 9942</strain>
    </source>
</reference>
<evidence type="ECO:0000313" key="8">
    <source>
        <dbReference type="EMBL" id="KRG39770.1"/>
    </source>
</evidence>
<keyword evidence="4" id="KW-0583">PHB biosynthesis</keyword>
<dbReference type="OrthoDB" id="9767934at2"/>
<evidence type="ECO:0000256" key="4">
    <source>
        <dbReference type="ARBA" id="ARBA00022752"/>
    </source>
</evidence>
<comment type="caution">
    <text evidence="8">The sequence shown here is derived from an EMBL/GenBank/DDBJ whole genome shotgun (WGS) entry which is preliminary data.</text>
</comment>
<protein>
    <recommendedName>
        <fullName evidence="2">Poly(3-hydroxyalkanoate) polymerase subunit PhaC</fullName>
    </recommendedName>
    <alternativeName>
        <fullName evidence="6">PHB synthase subunit PhaC</fullName>
    </alternativeName>
</protein>
<dbReference type="InterPro" id="IPR000073">
    <property type="entry name" value="AB_hydrolase_1"/>
</dbReference>
<sequence length="355" mass="40385">MKGPLGFGSDDLLQETLQWQRKLLDGLKLLPQVEDVNYGVTERQEVWSDGKVKLYRFVGEHPKGDLPPLLIVYALVNRPYMVDLQDGRSLVQKLLALGQDVYVLDWGYPDRSERFLTLEDYLLRYIDGAVDHLRAQQRGAPVNLLGICQGGVFSLCYSALRPHKVRNLITMVTPVDFHTPDNMLSHWARHVDVDLFVDTLGNIPADLMNASYLMLKPFRLNVQKYVGLMDILDDKQALEDFLRMEKWIFDSPDLAGEAFRQFVKQFYQANGLMEGSILIGEEAVDLAQLQMPLLNIYAEQDHLVPPAASRAMRDRVGSRDYTELGFRGGHIGIYVSGRAQREVPGAIHQWLSERA</sequence>
<name>A0A0R0ACA6_9GAMM</name>
<dbReference type="PANTHER" id="PTHR36837">
    <property type="entry name" value="POLY(3-HYDROXYALKANOATE) POLYMERASE SUBUNIT PHAC"/>
    <property type="match status" value="1"/>
</dbReference>
<dbReference type="Proteomes" id="UP000050836">
    <property type="component" value="Unassembled WGS sequence"/>
</dbReference>
<evidence type="ECO:0000313" key="9">
    <source>
        <dbReference type="Proteomes" id="UP000050836"/>
    </source>
</evidence>
<accession>A0A0R0ACA6</accession>
<evidence type="ECO:0000256" key="2">
    <source>
        <dbReference type="ARBA" id="ARBA00019065"/>
    </source>
</evidence>
<dbReference type="NCBIfam" id="TIGR01836">
    <property type="entry name" value="PHA_synth_III_C"/>
    <property type="match status" value="1"/>
</dbReference>
<dbReference type="AlphaFoldDB" id="A0A0R0ACA6"/>
<dbReference type="RefSeq" id="WP_054657642.1">
    <property type="nucleotide sequence ID" value="NZ_BAZI01000030.1"/>
</dbReference>
<evidence type="ECO:0000259" key="7">
    <source>
        <dbReference type="Pfam" id="PF00561"/>
    </source>
</evidence>
<dbReference type="InterPro" id="IPR010125">
    <property type="entry name" value="PHA_synth_III_C"/>
</dbReference>
<gene>
    <name evidence="8" type="ORF">ARC78_13915</name>
</gene>
<evidence type="ECO:0000256" key="6">
    <source>
        <dbReference type="ARBA" id="ARBA00033356"/>
    </source>
</evidence>
<dbReference type="GO" id="GO:0016746">
    <property type="term" value="F:acyltransferase activity"/>
    <property type="evidence" value="ECO:0007669"/>
    <property type="project" value="UniProtKB-KW"/>
</dbReference>
<evidence type="ECO:0000256" key="1">
    <source>
        <dbReference type="ARBA" id="ARBA00004683"/>
    </source>
</evidence>
<evidence type="ECO:0000256" key="3">
    <source>
        <dbReference type="ARBA" id="ARBA00022679"/>
    </source>
</evidence>
<dbReference type="Gene3D" id="3.40.50.1820">
    <property type="entry name" value="alpha/beta hydrolase"/>
    <property type="match status" value="1"/>
</dbReference>
<dbReference type="PANTHER" id="PTHR36837:SF2">
    <property type="entry name" value="POLY(3-HYDROXYALKANOATE) POLYMERASE SUBUNIT PHAC"/>
    <property type="match status" value="1"/>
</dbReference>